<comment type="similarity">
    <text evidence="2">Belongs to the acyltransferase 3 family.</text>
</comment>
<dbReference type="Proteomes" id="UP000183180">
    <property type="component" value="Unassembled WGS sequence"/>
</dbReference>
<keyword evidence="6 7" id="KW-0472">Membrane</keyword>
<evidence type="ECO:0000256" key="7">
    <source>
        <dbReference type="SAM" id="Phobius"/>
    </source>
</evidence>
<accession>A0A1H2K7I0</accession>
<feature type="transmembrane region" description="Helical" evidence="7">
    <location>
        <begin position="152"/>
        <end position="167"/>
    </location>
</feature>
<dbReference type="GO" id="GO:0009246">
    <property type="term" value="P:enterobacterial common antigen biosynthetic process"/>
    <property type="evidence" value="ECO:0007669"/>
    <property type="project" value="TreeGrafter"/>
</dbReference>
<gene>
    <name evidence="9" type="ORF">SAMN04488548_1342913</name>
</gene>
<evidence type="ECO:0000256" key="6">
    <source>
        <dbReference type="ARBA" id="ARBA00023136"/>
    </source>
</evidence>
<reference evidence="9 10" key="1">
    <citation type="submission" date="2016-10" db="EMBL/GenBank/DDBJ databases">
        <authorList>
            <person name="de Groot N.N."/>
        </authorList>
    </citation>
    <scope>NUCLEOTIDE SEQUENCE [LARGE SCALE GENOMIC DNA]</scope>
    <source>
        <strain evidence="9 10">DSM 44215</strain>
    </source>
</reference>
<feature type="transmembrane region" description="Helical" evidence="7">
    <location>
        <begin position="109"/>
        <end position="132"/>
    </location>
</feature>
<dbReference type="AlphaFoldDB" id="A0A1H2K7I0"/>
<protein>
    <submittedName>
        <fullName evidence="9">Fucose 4-O-acetylase</fullName>
    </submittedName>
</protein>
<dbReference type="STRING" id="158898.SAMN04488548_1342913"/>
<feature type="transmembrane region" description="Helical" evidence="7">
    <location>
        <begin position="269"/>
        <end position="289"/>
    </location>
</feature>
<evidence type="ECO:0000256" key="2">
    <source>
        <dbReference type="ARBA" id="ARBA00007400"/>
    </source>
</evidence>
<keyword evidence="3" id="KW-1003">Cell membrane</keyword>
<evidence type="ECO:0000256" key="5">
    <source>
        <dbReference type="ARBA" id="ARBA00022989"/>
    </source>
</evidence>
<proteinExistence type="inferred from homology"/>
<dbReference type="PANTHER" id="PTHR40074:SF2">
    <property type="entry name" value="O-ACETYLTRANSFERASE WECH"/>
    <property type="match status" value="1"/>
</dbReference>
<dbReference type="EMBL" id="FNLM01000034">
    <property type="protein sequence ID" value="SDU64358.1"/>
    <property type="molecule type" value="Genomic_DNA"/>
</dbReference>
<evidence type="ECO:0000259" key="8">
    <source>
        <dbReference type="Pfam" id="PF01757"/>
    </source>
</evidence>
<feature type="domain" description="Acyltransferase 3" evidence="8">
    <location>
        <begin position="1"/>
        <end position="287"/>
    </location>
</feature>
<dbReference type="OrthoDB" id="4394033at2"/>
<evidence type="ECO:0000256" key="3">
    <source>
        <dbReference type="ARBA" id="ARBA00022475"/>
    </source>
</evidence>
<dbReference type="Pfam" id="PF01757">
    <property type="entry name" value="Acyl_transf_3"/>
    <property type="match status" value="1"/>
</dbReference>
<name>A0A1H2K7I0_9ACTN</name>
<dbReference type="GO" id="GO:0016413">
    <property type="term" value="F:O-acetyltransferase activity"/>
    <property type="evidence" value="ECO:0007669"/>
    <property type="project" value="TreeGrafter"/>
</dbReference>
<dbReference type="InterPro" id="IPR002656">
    <property type="entry name" value="Acyl_transf_3_dom"/>
</dbReference>
<feature type="transmembrane region" description="Helical" evidence="7">
    <location>
        <begin position="243"/>
        <end position="263"/>
    </location>
</feature>
<sequence>MDTLRGIAMLLVVVLHAGLALNYYADSYPRVIEIFNLAFQPFRMPTLMFLSGMLLNKSLSKPAPTYFEGKGRKLLWPYLVWTAIALTAQGDISAYTLGRAVYNPVETHLWYLWFLLIFYTIAFVIKPIPFWIPGLIALAASQFLTEDFRLEKMAFLFAFFMFGKVYSEHADKLSRFNRPLILVAVFAVGAIASGFNIAHWKVLYEPAYVVPVVCGLFLAICLVPRIPASKARSALQYLGRNSLILYVVHLIAIKSAGTVLGNHGLTNPWVLFPVLLAIGIGTSVVFMLLRDQFTAVGWLFELPSRKRQAPPQVQEERRREPEDA</sequence>
<evidence type="ECO:0000256" key="4">
    <source>
        <dbReference type="ARBA" id="ARBA00022692"/>
    </source>
</evidence>
<feature type="transmembrane region" description="Helical" evidence="7">
    <location>
        <begin position="206"/>
        <end position="223"/>
    </location>
</feature>
<dbReference type="GO" id="GO:0005886">
    <property type="term" value="C:plasma membrane"/>
    <property type="evidence" value="ECO:0007669"/>
    <property type="project" value="UniProtKB-SubCell"/>
</dbReference>
<keyword evidence="5 7" id="KW-1133">Transmembrane helix</keyword>
<dbReference type="PANTHER" id="PTHR40074">
    <property type="entry name" value="O-ACETYLTRANSFERASE WECH"/>
    <property type="match status" value="1"/>
</dbReference>
<keyword evidence="4 7" id="KW-0812">Transmembrane</keyword>
<comment type="subcellular location">
    <subcellularLocation>
        <location evidence="1">Cell membrane</location>
        <topology evidence="1">Multi-pass membrane protein</topology>
    </subcellularLocation>
</comment>
<evidence type="ECO:0000256" key="1">
    <source>
        <dbReference type="ARBA" id="ARBA00004651"/>
    </source>
</evidence>
<feature type="transmembrane region" description="Helical" evidence="7">
    <location>
        <begin position="179"/>
        <end position="200"/>
    </location>
</feature>
<feature type="transmembrane region" description="Helical" evidence="7">
    <location>
        <begin position="75"/>
        <end position="97"/>
    </location>
</feature>
<organism evidence="9 10">
    <name type="scientific">Gordonia westfalica</name>
    <dbReference type="NCBI Taxonomy" id="158898"/>
    <lineage>
        <taxon>Bacteria</taxon>
        <taxon>Bacillati</taxon>
        <taxon>Actinomycetota</taxon>
        <taxon>Actinomycetes</taxon>
        <taxon>Mycobacteriales</taxon>
        <taxon>Gordoniaceae</taxon>
        <taxon>Gordonia</taxon>
    </lineage>
</organism>
<feature type="transmembrane region" description="Helical" evidence="7">
    <location>
        <begin position="6"/>
        <end position="25"/>
    </location>
</feature>
<evidence type="ECO:0000313" key="9">
    <source>
        <dbReference type="EMBL" id="SDU64358.1"/>
    </source>
</evidence>
<evidence type="ECO:0000313" key="10">
    <source>
        <dbReference type="Proteomes" id="UP000183180"/>
    </source>
</evidence>